<gene>
    <name evidence="14" type="ORF">OCTVUL_1B030574</name>
</gene>
<evidence type="ECO:0000313" key="14">
    <source>
        <dbReference type="EMBL" id="CAI9723875.1"/>
    </source>
</evidence>
<evidence type="ECO:0000256" key="4">
    <source>
        <dbReference type="ARBA" id="ARBA00022737"/>
    </source>
</evidence>
<dbReference type="PROSITE" id="PS51162">
    <property type="entry name" value="THYROGLOBULIN_1_2"/>
    <property type="match status" value="1"/>
</dbReference>
<reference evidence="14" key="1">
    <citation type="submission" date="2023-08" db="EMBL/GenBank/DDBJ databases">
        <authorList>
            <person name="Alioto T."/>
            <person name="Alioto T."/>
            <person name="Gomez Garrido J."/>
        </authorList>
    </citation>
    <scope>NUCLEOTIDE SEQUENCE</scope>
</reference>
<dbReference type="PANTHER" id="PTHR12352">
    <property type="entry name" value="SECRETED MODULAR CALCIUM-BINDING PROTEIN"/>
    <property type="match status" value="1"/>
</dbReference>
<evidence type="ECO:0000256" key="10">
    <source>
        <dbReference type="SAM" id="Phobius"/>
    </source>
</evidence>
<evidence type="ECO:0000256" key="2">
    <source>
        <dbReference type="ARBA" id="ARBA00022525"/>
    </source>
</evidence>
<dbReference type="PROSITE" id="PS00018">
    <property type="entry name" value="EF_HAND_1"/>
    <property type="match status" value="2"/>
</dbReference>
<name>A0AA36F4P2_OCTVU</name>
<evidence type="ECO:0000256" key="1">
    <source>
        <dbReference type="ARBA" id="ARBA00004613"/>
    </source>
</evidence>
<feature type="domain" description="EF-hand" evidence="11">
    <location>
        <begin position="423"/>
        <end position="458"/>
    </location>
</feature>
<keyword evidence="7" id="KW-0325">Glycoprotein</keyword>
<feature type="compositionally biased region" description="Basic residues" evidence="9">
    <location>
        <begin position="145"/>
        <end position="160"/>
    </location>
</feature>
<dbReference type="Proteomes" id="UP001162480">
    <property type="component" value="Chromosome 6"/>
</dbReference>
<keyword evidence="2" id="KW-0964">Secreted</keyword>
<evidence type="ECO:0000256" key="9">
    <source>
        <dbReference type="SAM" id="MobiDB-lite"/>
    </source>
</evidence>
<organism evidence="14 15">
    <name type="scientific">Octopus vulgaris</name>
    <name type="common">Common octopus</name>
    <dbReference type="NCBI Taxonomy" id="6645"/>
    <lineage>
        <taxon>Eukaryota</taxon>
        <taxon>Metazoa</taxon>
        <taxon>Spiralia</taxon>
        <taxon>Lophotrochozoa</taxon>
        <taxon>Mollusca</taxon>
        <taxon>Cephalopoda</taxon>
        <taxon>Coleoidea</taxon>
        <taxon>Octopodiformes</taxon>
        <taxon>Octopoda</taxon>
        <taxon>Incirrata</taxon>
        <taxon>Octopodidae</taxon>
        <taxon>Octopus</taxon>
    </lineage>
</organism>
<dbReference type="SUPFAM" id="SSF57610">
    <property type="entry name" value="Thyroglobulin type-1 domain"/>
    <property type="match status" value="1"/>
</dbReference>
<keyword evidence="6" id="KW-1015">Disulfide bond</keyword>
<dbReference type="GO" id="GO:0005615">
    <property type="term" value="C:extracellular space"/>
    <property type="evidence" value="ECO:0007669"/>
    <property type="project" value="TreeGrafter"/>
</dbReference>
<dbReference type="CDD" id="cd00191">
    <property type="entry name" value="TY"/>
    <property type="match status" value="1"/>
</dbReference>
<dbReference type="InterPro" id="IPR000716">
    <property type="entry name" value="Thyroglobulin_1"/>
</dbReference>
<feature type="region of interest" description="Disordered" evidence="9">
    <location>
        <begin position="185"/>
        <end position="205"/>
    </location>
</feature>
<feature type="transmembrane region" description="Helical" evidence="10">
    <location>
        <begin position="41"/>
        <end position="58"/>
    </location>
</feature>
<dbReference type="InterPro" id="IPR036058">
    <property type="entry name" value="Kazal_dom_sf"/>
</dbReference>
<dbReference type="Pfam" id="PF00086">
    <property type="entry name" value="Thyroglobulin_1"/>
    <property type="match status" value="1"/>
</dbReference>
<dbReference type="InterPro" id="IPR018247">
    <property type="entry name" value="EF_Hand_1_Ca_BS"/>
</dbReference>
<dbReference type="PANTHER" id="PTHR12352:SF30">
    <property type="entry name" value="FI05255P"/>
    <property type="match status" value="1"/>
</dbReference>
<comment type="subcellular location">
    <subcellularLocation>
        <location evidence="1">Secreted</location>
    </subcellularLocation>
</comment>
<feature type="domain" description="Kazal-like" evidence="13">
    <location>
        <begin position="73"/>
        <end position="126"/>
    </location>
</feature>
<evidence type="ECO:0000256" key="3">
    <source>
        <dbReference type="ARBA" id="ARBA00022729"/>
    </source>
</evidence>
<evidence type="ECO:0000259" key="11">
    <source>
        <dbReference type="PROSITE" id="PS50222"/>
    </source>
</evidence>
<keyword evidence="5" id="KW-0106">Calcium</keyword>
<keyword evidence="10" id="KW-0472">Membrane</keyword>
<evidence type="ECO:0000256" key="8">
    <source>
        <dbReference type="PROSITE-ProRule" id="PRU00500"/>
    </source>
</evidence>
<feature type="compositionally biased region" description="Polar residues" evidence="9">
    <location>
        <begin position="127"/>
        <end position="137"/>
    </location>
</feature>
<dbReference type="InterPro" id="IPR002350">
    <property type="entry name" value="Kazal_dom"/>
</dbReference>
<dbReference type="InterPro" id="IPR036857">
    <property type="entry name" value="Thyroglobulin_1_sf"/>
</dbReference>
<dbReference type="PROSITE" id="PS50222">
    <property type="entry name" value="EF_HAND_2"/>
    <property type="match status" value="1"/>
</dbReference>
<keyword evidence="3" id="KW-0732">Signal</keyword>
<keyword evidence="15" id="KW-1185">Reference proteome</keyword>
<dbReference type="CDD" id="cd16234">
    <property type="entry name" value="EFh_SPARC_SMOC"/>
    <property type="match status" value="1"/>
</dbReference>
<evidence type="ECO:0000256" key="5">
    <source>
        <dbReference type="ARBA" id="ARBA00022837"/>
    </source>
</evidence>
<dbReference type="InterPro" id="IPR002048">
    <property type="entry name" value="EF_hand_dom"/>
</dbReference>
<dbReference type="Gene3D" id="1.10.238.10">
    <property type="entry name" value="EF-hand"/>
    <property type="match status" value="2"/>
</dbReference>
<evidence type="ECO:0000259" key="13">
    <source>
        <dbReference type="PROSITE" id="PS51465"/>
    </source>
</evidence>
<protein>
    <submittedName>
        <fullName evidence="14">SPARC-related modular calcium-binding protein 1-like isoform X7</fullName>
    </submittedName>
</protein>
<dbReference type="InterPro" id="IPR051950">
    <property type="entry name" value="Dev_reg/Prot_inhib"/>
</dbReference>
<keyword evidence="4" id="KW-0677">Repeat</keyword>
<dbReference type="PROSITE" id="PS00484">
    <property type="entry name" value="THYROGLOBULIN_1_1"/>
    <property type="match status" value="1"/>
</dbReference>
<dbReference type="PROSITE" id="PS51465">
    <property type="entry name" value="KAZAL_2"/>
    <property type="match status" value="1"/>
</dbReference>
<feature type="region of interest" description="Disordered" evidence="9">
    <location>
        <begin position="122"/>
        <end position="163"/>
    </location>
</feature>
<proteinExistence type="predicted"/>
<dbReference type="InterPro" id="IPR011992">
    <property type="entry name" value="EF-hand-dom_pair"/>
</dbReference>
<dbReference type="InterPro" id="IPR019577">
    <property type="entry name" value="SPARC/Testican_Ca-bd-dom"/>
</dbReference>
<evidence type="ECO:0000256" key="7">
    <source>
        <dbReference type="ARBA" id="ARBA00023180"/>
    </source>
</evidence>
<evidence type="ECO:0000256" key="6">
    <source>
        <dbReference type="ARBA" id="ARBA00023157"/>
    </source>
</evidence>
<feature type="compositionally biased region" description="Polar residues" evidence="9">
    <location>
        <begin position="186"/>
        <end position="204"/>
    </location>
</feature>
<dbReference type="EMBL" id="OX597819">
    <property type="protein sequence ID" value="CAI9723875.1"/>
    <property type="molecule type" value="Genomic_DNA"/>
</dbReference>
<sequence>MYEKTSMPSSQTVSRVCAQIFTGAADTTMCLHCTLTFTNRLAFIVLLYVSLPILFYPLNVEAVLSREKMLFTALRDSDCNVNCTNIRRKTLCASDGLSYQTRCDIQRALQCKNWTVGTDHRRPCPNLRNQQQDNPNDALSDFGKMKRHRGKRRRKGKRGCSKSDREVFNTNLISEFAAEYYRGSPRPTQVTSMSSGQNKSSQNATRKRIVEWKFSQLDRNKDNVLKSGEVRSLKRLVKKLVKPRRCAKSFIDYCDTDQDKRIVSKEWTFCLGLNHSMSFRMFLSLNSEEHTTQASRDHIVSEDHRSCLEERDAAIKINREEPNGQTFTPECTPNGNYKKTQCYNNLCWCVEENTGKSIHATASFNKSVNCDMKPDREMKGCPRSQKRRFLVDLMGEMRSEMKAESNNTDHGHTAPEITLTTVKPDNVVKWKMNQLDRNQNGILERKELRKFKKDLRKRKKKSRKCGRNFLRYCDEDQDKIITLAEFIDCMGVNRNYHSMTVHSHRRGENPLRKYLIDD</sequence>
<feature type="domain" description="Thyroglobulin type-1" evidence="12">
    <location>
        <begin position="304"/>
        <end position="370"/>
    </location>
</feature>
<keyword evidence="10" id="KW-0812">Transmembrane</keyword>
<evidence type="ECO:0000259" key="12">
    <source>
        <dbReference type="PROSITE" id="PS51162"/>
    </source>
</evidence>
<dbReference type="SMART" id="SM00211">
    <property type="entry name" value="TY"/>
    <property type="match status" value="1"/>
</dbReference>
<dbReference type="SUPFAM" id="SSF47473">
    <property type="entry name" value="EF-hand"/>
    <property type="match status" value="2"/>
</dbReference>
<dbReference type="AlphaFoldDB" id="A0AA36F4P2"/>
<evidence type="ECO:0000313" key="15">
    <source>
        <dbReference type="Proteomes" id="UP001162480"/>
    </source>
</evidence>
<accession>A0AA36F4P2</accession>
<dbReference type="SUPFAM" id="SSF100895">
    <property type="entry name" value="Kazal-type serine protease inhibitors"/>
    <property type="match status" value="1"/>
</dbReference>
<keyword evidence="10" id="KW-1133">Transmembrane helix</keyword>
<comment type="caution">
    <text evidence="8">Lacks conserved residue(s) required for the propagation of feature annotation.</text>
</comment>
<dbReference type="GO" id="GO:0005509">
    <property type="term" value="F:calcium ion binding"/>
    <property type="evidence" value="ECO:0007669"/>
    <property type="project" value="InterPro"/>
</dbReference>
<dbReference type="Pfam" id="PF10591">
    <property type="entry name" value="SPARC_Ca_bdg"/>
    <property type="match status" value="2"/>
</dbReference>
<dbReference type="Gene3D" id="4.10.800.10">
    <property type="entry name" value="Thyroglobulin type-1"/>
    <property type="match status" value="1"/>
</dbReference>